<dbReference type="EMBL" id="MT144491">
    <property type="protein sequence ID" value="QJA54269.1"/>
    <property type="molecule type" value="Genomic_DNA"/>
</dbReference>
<dbReference type="InterPro" id="IPR010982">
    <property type="entry name" value="Lambda_DNA-bd_dom_sf"/>
</dbReference>
<dbReference type="Pfam" id="PF13443">
    <property type="entry name" value="HTH_26"/>
    <property type="match status" value="1"/>
</dbReference>
<evidence type="ECO:0000313" key="2">
    <source>
        <dbReference type="EMBL" id="QJA54269.1"/>
    </source>
</evidence>
<dbReference type="EMBL" id="MT141578">
    <property type="protein sequence ID" value="QJA67974.1"/>
    <property type="molecule type" value="Genomic_DNA"/>
</dbReference>
<proteinExistence type="predicted"/>
<organism evidence="2">
    <name type="scientific">viral metagenome</name>
    <dbReference type="NCBI Taxonomy" id="1070528"/>
    <lineage>
        <taxon>unclassified sequences</taxon>
        <taxon>metagenomes</taxon>
        <taxon>organismal metagenomes</taxon>
    </lineage>
</organism>
<evidence type="ECO:0000313" key="3">
    <source>
        <dbReference type="EMBL" id="QJA67974.1"/>
    </source>
</evidence>
<gene>
    <name evidence="5" type="ORF">MM415A00131_0050</name>
    <name evidence="3" type="ORF">MM415B00138_0024</name>
    <name evidence="2" type="ORF">TM448A04570_0010</name>
    <name evidence="4" type="ORF">TM448B01094_0002</name>
</gene>
<dbReference type="SUPFAM" id="SSF47413">
    <property type="entry name" value="lambda repressor-like DNA-binding domains"/>
    <property type="match status" value="1"/>
</dbReference>
<reference evidence="2" key="1">
    <citation type="submission" date="2020-03" db="EMBL/GenBank/DDBJ databases">
        <title>The deep terrestrial virosphere.</title>
        <authorList>
            <person name="Holmfeldt K."/>
            <person name="Nilsson E."/>
            <person name="Simone D."/>
            <person name="Lopez-Fernandez M."/>
            <person name="Wu X."/>
            <person name="de Brujin I."/>
            <person name="Lundin D."/>
            <person name="Andersson A."/>
            <person name="Bertilsson S."/>
            <person name="Dopson M."/>
        </authorList>
    </citation>
    <scope>NUCLEOTIDE SEQUENCE</scope>
    <source>
        <strain evidence="5">MM415A00131</strain>
        <strain evidence="3">MM415B00138</strain>
        <strain evidence="2">TM448A04570</strain>
        <strain evidence="4">TM448B01094</strain>
    </source>
</reference>
<evidence type="ECO:0000259" key="1">
    <source>
        <dbReference type="PROSITE" id="PS50943"/>
    </source>
</evidence>
<dbReference type="EMBL" id="MT144703">
    <property type="protein sequence ID" value="QJH97807.1"/>
    <property type="molecule type" value="Genomic_DNA"/>
</dbReference>
<dbReference type="AlphaFoldDB" id="A0A6H2A3G5"/>
<evidence type="ECO:0000313" key="4">
    <source>
        <dbReference type="EMBL" id="QJH97807.1"/>
    </source>
</evidence>
<protein>
    <submittedName>
        <fullName evidence="2">Putative DNA binding, helix-turn-helix domain containing protein</fullName>
    </submittedName>
</protein>
<dbReference type="InterPro" id="IPR001387">
    <property type="entry name" value="Cro/C1-type_HTH"/>
</dbReference>
<feature type="domain" description="HTH cro/C1-type" evidence="1">
    <location>
        <begin position="13"/>
        <end position="63"/>
    </location>
</feature>
<dbReference type="CDD" id="cd00093">
    <property type="entry name" value="HTH_XRE"/>
    <property type="match status" value="1"/>
</dbReference>
<dbReference type="PROSITE" id="PS50943">
    <property type="entry name" value="HTH_CROC1"/>
    <property type="match status" value="1"/>
</dbReference>
<dbReference type="GO" id="GO:0003677">
    <property type="term" value="F:DNA binding"/>
    <property type="evidence" value="ECO:0007669"/>
    <property type="project" value="InterPro"/>
</dbReference>
<dbReference type="EMBL" id="MT145193">
    <property type="protein sequence ID" value="QJI05032.1"/>
    <property type="molecule type" value="Genomic_DNA"/>
</dbReference>
<evidence type="ECO:0000313" key="5">
    <source>
        <dbReference type="EMBL" id="QJI05032.1"/>
    </source>
</evidence>
<accession>A0A6H2A3G5</accession>
<sequence>MKLNTKKITSELKRLGWSKYKLAKVMGIANQTVYKILNSDGTGYTFKTVERFATALNLDSKDLIQ</sequence>
<dbReference type="Gene3D" id="1.10.260.40">
    <property type="entry name" value="lambda repressor-like DNA-binding domains"/>
    <property type="match status" value="1"/>
</dbReference>
<name>A0A6H2A3G5_9ZZZZ</name>
<dbReference type="SMART" id="SM00530">
    <property type="entry name" value="HTH_XRE"/>
    <property type="match status" value="1"/>
</dbReference>